<evidence type="ECO:0000313" key="1">
    <source>
        <dbReference type="EMBL" id="TFK16749.1"/>
    </source>
</evidence>
<organism evidence="1 2">
    <name type="scientific">Coprinopsis marcescibilis</name>
    <name type="common">Agaric fungus</name>
    <name type="synonym">Psathyrella marcescibilis</name>
    <dbReference type="NCBI Taxonomy" id="230819"/>
    <lineage>
        <taxon>Eukaryota</taxon>
        <taxon>Fungi</taxon>
        <taxon>Dikarya</taxon>
        <taxon>Basidiomycota</taxon>
        <taxon>Agaricomycotina</taxon>
        <taxon>Agaricomycetes</taxon>
        <taxon>Agaricomycetidae</taxon>
        <taxon>Agaricales</taxon>
        <taxon>Agaricineae</taxon>
        <taxon>Psathyrellaceae</taxon>
        <taxon>Coprinopsis</taxon>
    </lineage>
</organism>
<evidence type="ECO:0000313" key="2">
    <source>
        <dbReference type="Proteomes" id="UP000307440"/>
    </source>
</evidence>
<keyword evidence="2" id="KW-1185">Reference proteome</keyword>
<dbReference type="Proteomes" id="UP000307440">
    <property type="component" value="Unassembled WGS sequence"/>
</dbReference>
<dbReference type="OrthoDB" id="2423701at2759"/>
<accession>A0A5C3K9M1</accession>
<dbReference type="AlphaFoldDB" id="A0A5C3K9M1"/>
<name>A0A5C3K9M1_COPMA</name>
<sequence length="301" mass="34389">MALYVDRGLSVHVCQTSGHVRSYGSSEVGNRVRSDGDARILRPEDQDCHALVGAHPLHQSPWSTCHSIRLFIDTSHIDSKHLDPLRKWSQFSRKTVEEFVRFNPVTEPAKGHFDILSLAPVYEVERTIGLDISEPYHDTKFEQDVYSSTTAVFPPGSLLYRHLALSQCVRSKTNRTTLEKVKEEVLRTWELNPVLFQTNNKCRWDQPYPSIVHNPHNGIERFFELNVQYDSLQVIPVRDFIMHRTIIPIIKTFFALAIKALQKVKNHIGIEVVHDEAVTGLPRLFLNSGPPHIPSNIQECG</sequence>
<gene>
    <name evidence="1" type="ORF">FA15DRAFT_711446</name>
</gene>
<proteinExistence type="predicted"/>
<reference evidence="1 2" key="1">
    <citation type="journal article" date="2019" name="Nat. Ecol. Evol.">
        <title>Megaphylogeny resolves global patterns of mushroom evolution.</title>
        <authorList>
            <person name="Varga T."/>
            <person name="Krizsan K."/>
            <person name="Foldi C."/>
            <person name="Dima B."/>
            <person name="Sanchez-Garcia M."/>
            <person name="Sanchez-Ramirez S."/>
            <person name="Szollosi G.J."/>
            <person name="Szarkandi J.G."/>
            <person name="Papp V."/>
            <person name="Albert L."/>
            <person name="Andreopoulos W."/>
            <person name="Angelini C."/>
            <person name="Antonin V."/>
            <person name="Barry K.W."/>
            <person name="Bougher N.L."/>
            <person name="Buchanan P."/>
            <person name="Buyck B."/>
            <person name="Bense V."/>
            <person name="Catcheside P."/>
            <person name="Chovatia M."/>
            <person name="Cooper J."/>
            <person name="Damon W."/>
            <person name="Desjardin D."/>
            <person name="Finy P."/>
            <person name="Geml J."/>
            <person name="Haridas S."/>
            <person name="Hughes K."/>
            <person name="Justo A."/>
            <person name="Karasinski D."/>
            <person name="Kautmanova I."/>
            <person name="Kiss B."/>
            <person name="Kocsube S."/>
            <person name="Kotiranta H."/>
            <person name="LaButti K.M."/>
            <person name="Lechner B.E."/>
            <person name="Liimatainen K."/>
            <person name="Lipzen A."/>
            <person name="Lukacs Z."/>
            <person name="Mihaltcheva S."/>
            <person name="Morgado L.N."/>
            <person name="Niskanen T."/>
            <person name="Noordeloos M.E."/>
            <person name="Ohm R.A."/>
            <person name="Ortiz-Santana B."/>
            <person name="Ovrebo C."/>
            <person name="Racz N."/>
            <person name="Riley R."/>
            <person name="Savchenko A."/>
            <person name="Shiryaev A."/>
            <person name="Soop K."/>
            <person name="Spirin V."/>
            <person name="Szebenyi C."/>
            <person name="Tomsovsky M."/>
            <person name="Tulloss R.E."/>
            <person name="Uehling J."/>
            <person name="Grigoriev I.V."/>
            <person name="Vagvolgyi C."/>
            <person name="Papp T."/>
            <person name="Martin F.M."/>
            <person name="Miettinen O."/>
            <person name="Hibbett D.S."/>
            <person name="Nagy L.G."/>
        </authorList>
    </citation>
    <scope>NUCLEOTIDE SEQUENCE [LARGE SCALE GENOMIC DNA]</scope>
    <source>
        <strain evidence="1 2">CBS 121175</strain>
    </source>
</reference>
<protein>
    <submittedName>
        <fullName evidence="1">Uncharacterized protein</fullName>
    </submittedName>
</protein>
<dbReference type="EMBL" id="ML210652">
    <property type="protein sequence ID" value="TFK16749.1"/>
    <property type="molecule type" value="Genomic_DNA"/>
</dbReference>